<evidence type="ECO:0000256" key="2">
    <source>
        <dbReference type="SAM" id="Phobius"/>
    </source>
</evidence>
<sequence>AIIAFGLLRSLLVVFLALNTVVFHGSKFEFTGSATTQIFTAAMALAGVPVMLAALWGASAKAVAPIRLYVYYMLAAMAIDLVFILKDMVISGPCQHLPGVVGPGGAAFACGIARMLNSFTILFVLGVELYFIFVVRSYAEELRLASGQDLSDLAYYSDPKARRAAGMAAGSRYGAVPEYGGLLESRQRMLGGSTAIFSGGHHELRYPRVCGNGRGGQPMSAERPPGATPRRPPALVMMKRRNQGRMKPKTRPARKSRVARISMSILIFSVRWIVGSTGAAAPVRCLRGPGGHGGVRLGLPVRALPNGAARISGHPAPPAPDRCRAAGHPPPHTL</sequence>
<dbReference type="EMBL" id="CAUYUJ010002116">
    <property type="protein sequence ID" value="CAK0799288.1"/>
    <property type="molecule type" value="Genomic_DNA"/>
</dbReference>
<feature type="transmembrane region" description="Helical" evidence="2">
    <location>
        <begin position="68"/>
        <end position="85"/>
    </location>
</feature>
<feature type="region of interest" description="Disordered" evidence="1">
    <location>
        <begin position="214"/>
        <end position="233"/>
    </location>
</feature>
<comment type="caution">
    <text evidence="3">The sequence shown here is derived from an EMBL/GenBank/DDBJ whole genome shotgun (WGS) entry which is preliminary data.</text>
</comment>
<reference evidence="3" key="1">
    <citation type="submission" date="2023-10" db="EMBL/GenBank/DDBJ databases">
        <authorList>
            <person name="Chen Y."/>
            <person name="Shah S."/>
            <person name="Dougan E. K."/>
            <person name="Thang M."/>
            <person name="Chan C."/>
        </authorList>
    </citation>
    <scope>NUCLEOTIDE SEQUENCE [LARGE SCALE GENOMIC DNA]</scope>
</reference>
<evidence type="ECO:0000313" key="4">
    <source>
        <dbReference type="Proteomes" id="UP001189429"/>
    </source>
</evidence>
<gene>
    <name evidence="3" type="ORF">PCOR1329_LOCUS7798</name>
</gene>
<evidence type="ECO:0000256" key="1">
    <source>
        <dbReference type="SAM" id="MobiDB-lite"/>
    </source>
</evidence>
<organism evidence="3 4">
    <name type="scientific">Prorocentrum cordatum</name>
    <dbReference type="NCBI Taxonomy" id="2364126"/>
    <lineage>
        <taxon>Eukaryota</taxon>
        <taxon>Sar</taxon>
        <taxon>Alveolata</taxon>
        <taxon>Dinophyceae</taxon>
        <taxon>Prorocentrales</taxon>
        <taxon>Prorocentraceae</taxon>
        <taxon>Prorocentrum</taxon>
    </lineage>
</organism>
<feature type="region of interest" description="Disordered" evidence="1">
    <location>
        <begin position="308"/>
        <end position="334"/>
    </location>
</feature>
<feature type="transmembrane region" description="Helical" evidence="2">
    <location>
        <begin position="105"/>
        <end position="133"/>
    </location>
</feature>
<accession>A0ABN9Q108</accession>
<feature type="transmembrane region" description="Helical" evidence="2">
    <location>
        <begin position="38"/>
        <end position="56"/>
    </location>
</feature>
<dbReference type="Proteomes" id="UP001189429">
    <property type="component" value="Unassembled WGS sequence"/>
</dbReference>
<evidence type="ECO:0008006" key="5">
    <source>
        <dbReference type="Google" id="ProtNLM"/>
    </source>
</evidence>
<keyword evidence="4" id="KW-1185">Reference proteome</keyword>
<protein>
    <recommendedName>
        <fullName evidence="5">Chitin synthase export chaperone</fullName>
    </recommendedName>
</protein>
<name>A0ABN9Q108_9DINO</name>
<keyword evidence="2" id="KW-0812">Transmembrane</keyword>
<evidence type="ECO:0000313" key="3">
    <source>
        <dbReference type="EMBL" id="CAK0799288.1"/>
    </source>
</evidence>
<feature type="transmembrane region" description="Helical" evidence="2">
    <location>
        <begin position="7"/>
        <end position="26"/>
    </location>
</feature>
<feature type="non-terminal residue" evidence="3">
    <location>
        <position position="1"/>
    </location>
</feature>
<keyword evidence="2" id="KW-1133">Transmembrane helix</keyword>
<proteinExistence type="predicted"/>
<keyword evidence="2" id="KW-0472">Membrane</keyword>